<dbReference type="InParanoid" id="A0A419PTV3"/>
<reference evidence="1 2" key="1">
    <citation type="journal article" date="2018" name="Biotechnol. Adv.">
        <title>Improved genomic resources and new bioinformatic workflow for the carcinogenic parasite Clonorchis sinensis: Biotechnological implications.</title>
        <authorList>
            <person name="Wang D."/>
            <person name="Korhonen P.K."/>
            <person name="Gasser R.B."/>
            <person name="Young N.D."/>
        </authorList>
    </citation>
    <scope>NUCLEOTIDE SEQUENCE [LARGE SCALE GENOMIC DNA]</scope>
    <source>
        <strain evidence="1">Cs-k2</strain>
    </source>
</reference>
<gene>
    <name evidence="1" type="ORF">CSKR_103563</name>
</gene>
<comment type="caution">
    <text evidence="1">The sequence shown here is derived from an EMBL/GenBank/DDBJ whole genome shotgun (WGS) entry which is preliminary data.</text>
</comment>
<dbReference type="Proteomes" id="UP000286415">
    <property type="component" value="Unassembled WGS sequence"/>
</dbReference>
<organism evidence="1 2">
    <name type="scientific">Clonorchis sinensis</name>
    <name type="common">Chinese liver fluke</name>
    <dbReference type="NCBI Taxonomy" id="79923"/>
    <lineage>
        <taxon>Eukaryota</taxon>
        <taxon>Metazoa</taxon>
        <taxon>Spiralia</taxon>
        <taxon>Lophotrochozoa</taxon>
        <taxon>Platyhelminthes</taxon>
        <taxon>Trematoda</taxon>
        <taxon>Digenea</taxon>
        <taxon>Opisthorchiida</taxon>
        <taxon>Opisthorchiata</taxon>
        <taxon>Opisthorchiidae</taxon>
        <taxon>Clonorchis</taxon>
    </lineage>
</organism>
<accession>A0A419PTV3</accession>
<evidence type="ECO:0000313" key="2">
    <source>
        <dbReference type="Proteomes" id="UP000286415"/>
    </source>
</evidence>
<name>A0A419PTV3_CLOSI</name>
<reference evidence="1 2" key="2">
    <citation type="journal article" date="2021" name="Genomics">
        <title>High-quality reference genome for Clonorchis sinensis.</title>
        <authorList>
            <person name="Young N.D."/>
            <person name="Stroehlein A.J."/>
            <person name="Kinkar L."/>
            <person name="Wang T."/>
            <person name="Sohn W.M."/>
            <person name="Chang B.C.H."/>
            <person name="Kaur P."/>
            <person name="Weisz D."/>
            <person name="Dudchenko O."/>
            <person name="Aiden E.L."/>
            <person name="Korhonen P.K."/>
            <person name="Gasser R.B."/>
        </authorList>
    </citation>
    <scope>NUCLEOTIDE SEQUENCE [LARGE SCALE GENOMIC DNA]</scope>
    <source>
        <strain evidence="1">Cs-k2</strain>
    </source>
</reference>
<sequence>MRRSGAAPSLAWEYDKRDIRLGSRRVSRQKKLVAEIPQQPTTGFALFGAHQIGTVLMSLLETKVHEISEIHLFANKFGFTRDSPRTQLNLSFVMLTETRGLRLPDEP</sequence>
<proteinExistence type="predicted"/>
<evidence type="ECO:0000313" key="1">
    <source>
        <dbReference type="EMBL" id="KAG5444925.1"/>
    </source>
</evidence>
<protein>
    <submittedName>
        <fullName evidence="1">Uncharacterized protein</fullName>
    </submittedName>
</protein>
<dbReference type="EMBL" id="NIRI02000056">
    <property type="protein sequence ID" value="KAG5444925.1"/>
    <property type="molecule type" value="Genomic_DNA"/>
</dbReference>
<keyword evidence="2" id="KW-1185">Reference proteome</keyword>
<dbReference type="AlphaFoldDB" id="A0A419PTV3"/>